<evidence type="ECO:0000259" key="4">
    <source>
        <dbReference type="PROSITE" id="PS50995"/>
    </source>
</evidence>
<name>A0AA87F997_STRSU</name>
<dbReference type="PANTHER" id="PTHR42756">
    <property type="entry name" value="TRANSCRIPTIONAL REGULATOR, MARR"/>
    <property type="match status" value="1"/>
</dbReference>
<dbReference type="InterPro" id="IPR036388">
    <property type="entry name" value="WH-like_DNA-bd_sf"/>
</dbReference>
<dbReference type="InterPro" id="IPR000835">
    <property type="entry name" value="HTH_MarR-typ"/>
</dbReference>
<dbReference type="RefSeq" id="WP_002940921.1">
    <property type="nucleotide sequence ID" value="NZ_AEYY01000022.1"/>
</dbReference>
<reference evidence="5 6" key="1">
    <citation type="submission" date="2011-03" db="EMBL/GenBank/DDBJ databases">
        <title>Deep-sequencing identification of multiple resistance mechanism for the high antibiotic-resistance strain Streptococcus suis R61.</title>
        <authorList>
            <person name="Hu P."/>
            <person name="Yang M."/>
            <person name="Jin M."/>
            <person name="Xiao J."/>
        </authorList>
    </citation>
    <scope>NUCLEOTIDE SEQUENCE [LARGE SCALE GENOMIC DNA]</scope>
    <source>
        <strain evidence="5 6">R61</strain>
    </source>
</reference>
<dbReference type="SMART" id="SM00347">
    <property type="entry name" value="HTH_MARR"/>
    <property type="match status" value="1"/>
</dbReference>
<dbReference type="PANTHER" id="PTHR42756:SF1">
    <property type="entry name" value="TRANSCRIPTIONAL REPRESSOR OF EMRAB OPERON"/>
    <property type="match status" value="1"/>
</dbReference>
<evidence type="ECO:0000313" key="5">
    <source>
        <dbReference type="EMBL" id="EHC03290.1"/>
    </source>
</evidence>
<dbReference type="Pfam" id="PF01047">
    <property type="entry name" value="MarR"/>
    <property type="match status" value="1"/>
</dbReference>
<dbReference type="PROSITE" id="PS01117">
    <property type="entry name" value="HTH_MARR_1"/>
    <property type="match status" value="1"/>
</dbReference>
<evidence type="ECO:0000313" key="6">
    <source>
        <dbReference type="Proteomes" id="UP000004014"/>
    </source>
</evidence>
<dbReference type="PRINTS" id="PR00598">
    <property type="entry name" value="HTHMARR"/>
</dbReference>
<dbReference type="AlphaFoldDB" id="A0AA87F997"/>
<evidence type="ECO:0000256" key="2">
    <source>
        <dbReference type="ARBA" id="ARBA00023125"/>
    </source>
</evidence>
<dbReference type="InterPro" id="IPR011991">
    <property type="entry name" value="ArsR-like_HTH"/>
</dbReference>
<dbReference type="Proteomes" id="UP000004014">
    <property type="component" value="Unassembled WGS sequence"/>
</dbReference>
<dbReference type="PROSITE" id="PS50995">
    <property type="entry name" value="HTH_MARR_2"/>
    <property type="match status" value="1"/>
</dbReference>
<keyword evidence="2" id="KW-0238">DNA-binding</keyword>
<dbReference type="Gene3D" id="1.10.10.10">
    <property type="entry name" value="Winged helix-like DNA-binding domain superfamily/Winged helix DNA-binding domain"/>
    <property type="match status" value="1"/>
</dbReference>
<evidence type="ECO:0000256" key="1">
    <source>
        <dbReference type="ARBA" id="ARBA00023015"/>
    </source>
</evidence>
<accession>A0AA87F997</accession>
<comment type="caution">
    <text evidence="5">The sequence shown here is derived from an EMBL/GenBank/DDBJ whole genome shotgun (WGS) entry which is preliminary data.</text>
</comment>
<keyword evidence="3" id="KW-0804">Transcription</keyword>
<dbReference type="CDD" id="cd00090">
    <property type="entry name" value="HTH_ARSR"/>
    <property type="match status" value="1"/>
</dbReference>
<sequence length="145" mass="16832">MQEMEDLLYRLKVADETISNLFEKQLGISLTRYSILQTLLKDAPLHQLALQERLQIDRAAVTRHLKLLEESGYIIRKRNPENQREVLVWPTEQAREALITNPSAHHQAIKTSMNQILTVEESEQFLATLDKLLIGLQNLPIYIIF</sequence>
<keyword evidence="1" id="KW-0805">Transcription regulation</keyword>
<dbReference type="GO" id="GO:0003700">
    <property type="term" value="F:DNA-binding transcription factor activity"/>
    <property type="evidence" value="ECO:0007669"/>
    <property type="project" value="InterPro"/>
</dbReference>
<dbReference type="InterPro" id="IPR036390">
    <property type="entry name" value="WH_DNA-bd_sf"/>
</dbReference>
<dbReference type="GO" id="GO:0003677">
    <property type="term" value="F:DNA binding"/>
    <property type="evidence" value="ECO:0007669"/>
    <property type="project" value="UniProtKB-KW"/>
</dbReference>
<proteinExistence type="predicted"/>
<gene>
    <name evidence="5" type="ORF">SSUR61_0811</name>
</gene>
<protein>
    <submittedName>
        <fullName evidence="5">Transcriptional regulator, MarR family</fullName>
    </submittedName>
</protein>
<dbReference type="InterPro" id="IPR023187">
    <property type="entry name" value="Tscrpt_reg_MarR-type_CS"/>
</dbReference>
<dbReference type="SUPFAM" id="SSF46785">
    <property type="entry name" value="Winged helix' DNA-binding domain"/>
    <property type="match status" value="1"/>
</dbReference>
<organism evidence="5 6">
    <name type="scientific">Streptococcus suis R61</name>
    <dbReference type="NCBI Taxonomy" id="996306"/>
    <lineage>
        <taxon>Bacteria</taxon>
        <taxon>Bacillati</taxon>
        <taxon>Bacillota</taxon>
        <taxon>Bacilli</taxon>
        <taxon>Lactobacillales</taxon>
        <taxon>Streptococcaceae</taxon>
        <taxon>Streptococcus</taxon>
    </lineage>
</organism>
<feature type="domain" description="HTH marR-type" evidence="4">
    <location>
        <begin position="1"/>
        <end position="134"/>
    </location>
</feature>
<evidence type="ECO:0000256" key="3">
    <source>
        <dbReference type="ARBA" id="ARBA00023163"/>
    </source>
</evidence>
<dbReference type="EMBL" id="AEYY01000022">
    <property type="protein sequence ID" value="EHC03290.1"/>
    <property type="molecule type" value="Genomic_DNA"/>
</dbReference>